<name>A0ABY4KJF8_9FLAO</name>
<evidence type="ECO:0000313" key="3">
    <source>
        <dbReference type="Proteomes" id="UP000830583"/>
    </source>
</evidence>
<keyword evidence="1" id="KW-0732">Signal</keyword>
<dbReference type="Gene3D" id="2.20.110.10">
    <property type="entry name" value="Histone H3 K4-specific methyltransferase SET7/9 N-terminal domain"/>
    <property type="match status" value="1"/>
</dbReference>
<dbReference type="RefSeq" id="WP_248436693.1">
    <property type="nucleotide sequence ID" value="NZ_CP096205.1"/>
</dbReference>
<dbReference type="Proteomes" id="UP000830583">
    <property type="component" value="Chromosome"/>
</dbReference>
<sequence length="117" mass="13272">MKKLFIAAMLVVSGVLFAQEDNAKHEVVDQMVKSTFYHDNGQVQQEGFYKDGKVHGQWVSYDESGNKVAMGQYQNGMKIGKWFFWTGADLTEVDYSDSRIAQVKKWSQGAVVQVNKN</sequence>
<gene>
    <name evidence="2" type="ORF">M0M57_08200</name>
</gene>
<reference evidence="2" key="1">
    <citation type="submission" date="2022-04" db="EMBL/GenBank/DDBJ databases">
        <title>Consumption of N2O by Flavobacterium azooxidireducens sp. nov. isolated from Decomposing Leaf Litter of Phragmites australis (Cav.).</title>
        <authorList>
            <person name="Behrendt U."/>
            <person name="Spanner T."/>
            <person name="Augustin J."/>
            <person name="Horn M.A."/>
            <person name="Kolb S."/>
            <person name="Ulrich A."/>
        </authorList>
    </citation>
    <scope>NUCLEOTIDE SEQUENCE</scope>
    <source>
        <strain evidence="2">IGB 4-14</strain>
    </source>
</reference>
<dbReference type="InterPro" id="IPR011652">
    <property type="entry name" value="MORN_2"/>
</dbReference>
<accession>A0ABY4KJF8</accession>
<keyword evidence="3" id="KW-1185">Reference proteome</keyword>
<dbReference type="Pfam" id="PF07661">
    <property type="entry name" value="MORN_2"/>
    <property type="match status" value="2"/>
</dbReference>
<feature type="signal peptide" evidence="1">
    <location>
        <begin position="1"/>
        <end position="18"/>
    </location>
</feature>
<dbReference type="SUPFAM" id="SSF82185">
    <property type="entry name" value="Histone H3 K4-specific methyltransferase SET7/9 N-terminal domain"/>
    <property type="match status" value="1"/>
</dbReference>
<protein>
    <submittedName>
        <fullName evidence="2">Membrane-binding protein</fullName>
    </submittedName>
</protein>
<evidence type="ECO:0000313" key="2">
    <source>
        <dbReference type="EMBL" id="UPQ80809.1"/>
    </source>
</evidence>
<proteinExistence type="predicted"/>
<feature type="chain" id="PRO_5045385827" evidence="1">
    <location>
        <begin position="19"/>
        <end position="117"/>
    </location>
</feature>
<evidence type="ECO:0000256" key="1">
    <source>
        <dbReference type="SAM" id="SignalP"/>
    </source>
</evidence>
<organism evidence="2 3">
    <name type="scientific">Flavobacterium azooxidireducens</name>
    <dbReference type="NCBI Taxonomy" id="1871076"/>
    <lineage>
        <taxon>Bacteria</taxon>
        <taxon>Pseudomonadati</taxon>
        <taxon>Bacteroidota</taxon>
        <taxon>Flavobacteriia</taxon>
        <taxon>Flavobacteriales</taxon>
        <taxon>Flavobacteriaceae</taxon>
        <taxon>Flavobacterium</taxon>
    </lineage>
</organism>
<dbReference type="EMBL" id="CP096205">
    <property type="protein sequence ID" value="UPQ80809.1"/>
    <property type="molecule type" value="Genomic_DNA"/>
</dbReference>